<dbReference type="EMBL" id="JAVDUM010000011">
    <property type="protein sequence ID" value="MDR6868011.1"/>
    <property type="molecule type" value="Genomic_DNA"/>
</dbReference>
<proteinExistence type="inferred from homology"/>
<dbReference type="Gene3D" id="1.10.1470.10">
    <property type="entry name" value="YjbJ"/>
    <property type="match status" value="1"/>
</dbReference>
<dbReference type="InterPro" id="IPR008462">
    <property type="entry name" value="CsbD"/>
</dbReference>
<dbReference type="InterPro" id="IPR036629">
    <property type="entry name" value="YjbJ_sf"/>
</dbReference>
<dbReference type="Proteomes" id="UP001259347">
    <property type="component" value="Unassembled WGS sequence"/>
</dbReference>
<dbReference type="InterPro" id="IPR050423">
    <property type="entry name" value="UPF0337_stress_rsp"/>
</dbReference>
<feature type="coiled-coil region" evidence="2">
    <location>
        <begin position="37"/>
        <end position="79"/>
    </location>
</feature>
<keyword evidence="2" id="KW-0175">Coiled coil</keyword>
<dbReference type="RefSeq" id="WP_310021398.1">
    <property type="nucleotide sequence ID" value="NZ_JAVDUM010000011.1"/>
</dbReference>
<evidence type="ECO:0000313" key="4">
    <source>
        <dbReference type="EMBL" id="MDR6868011.1"/>
    </source>
</evidence>
<organism evidence="4 5">
    <name type="scientific">Microbacterium resistens</name>
    <dbReference type="NCBI Taxonomy" id="156977"/>
    <lineage>
        <taxon>Bacteria</taxon>
        <taxon>Bacillati</taxon>
        <taxon>Actinomycetota</taxon>
        <taxon>Actinomycetes</taxon>
        <taxon>Micrococcales</taxon>
        <taxon>Microbacteriaceae</taxon>
        <taxon>Microbacterium</taxon>
    </lineage>
</organism>
<dbReference type="Pfam" id="PF05532">
    <property type="entry name" value="CsbD"/>
    <property type="match status" value="1"/>
</dbReference>
<protein>
    <submittedName>
        <fullName evidence="4">Uncharacterized protein YjbJ (UPF0337 family)</fullName>
    </submittedName>
</protein>
<feature type="domain" description="CsbD-like" evidence="3">
    <location>
        <begin position="5"/>
        <end position="57"/>
    </location>
</feature>
<keyword evidence="5" id="KW-1185">Reference proteome</keyword>
<comment type="similarity">
    <text evidence="1">Belongs to the UPF0337 (CsbD) family.</text>
</comment>
<name>A0ABU1SEK0_9MICO</name>
<evidence type="ECO:0000259" key="3">
    <source>
        <dbReference type="Pfam" id="PF05532"/>
    </source>
</evidence>
<dbReference type="PANTHER" id="PTHR34977">
    <property type="entry name" value="UPF0337 PROTEIN YJBJ"/>
    <property type="match status" value="1"/>
</dbReference>
<comment type="caution">
    <text evidence="4">The sequence shown here is derived from an EMBL/GenBank/DDBJ whole genome shotgun (WGS) entry which is preliminary data.</text>
</comment>
<dbReference type="SUPFAM" id="SSF69047">
    <property type="entry name" value="Hypothetical protein YjbJ"/>
    <property type="match status" value="1"/>
</dbReference>
<evidence type="ECO:0000256" key="2">
    <source>
        <dbReference type="SAM" id="Coils"/>
    </source>
</evidence>
<sequence length="79" mass="8353">MSTQDKFDAAADQVKGTAKEVVGDATGDDGLAAEGKADQLRGQVKEAAEKVKDTAEDVVEKAKDAVENTAEKIRDAFKK</sequence>
<accession>A0ABU1SEK0</accession>
<reference evidence="4 5" key="1">
    <citation type="submission" date="2023-07" db="EMBL/GenBank/DDBJ databases">
        <title>Sorghum-associated microbial communities from plants grown in Nebraska, USA.</title>
        <authorList>
            <person name="Schachtman D."/>
        </authorList>
    </citation>
    <scope>NUCLEOTIDE SEQUENCE [LARGE SCALE GENOMIC DNA]</scope>
    <source>
        <strain evidence="4 5">2980</strain>
    </source>
</reference>
<dbReference type="PANTHER" id="PTHR34977:SF1">
    <property type="entry name" value="UPF0337 PROTEIN YJBJ"/>
    <property type="match status" value="1"/>
</dbReference>
<gene>
    <name evidence="4" type="ORF">J2Y69_002619</name>
</gene>
<evidence type="ECO:0000256" key="1">
    <source>
        <dbReference type="ARBA" id="ARBA00009129"/>
    </source>
</evidence>
<evidence type="ECO:0000313" key="5">
    <source>
        <dbReference type="Proteomes" id="UP001259347"/>
    </source>
</evidence>